<feature type="domain" description="Restriction of telomere capping protein 4 C-terminal" evidence="9">
    <location>
        <begin position="671"/>
        <end position="782"/>
    </location>
</feature>
<keyword evidence="6" id="KW-0963">Cytoplasm</keyword>
<dbReference type="GO" id="GO:0005634">
    <property type="term" value="C:nucleus"/>
    <property type="evidence" value="ECO:0007669"/>
    <property type="project" value="UniProtKB-SubCell"/>
</dbReference>
<evidence type="ECO:0000256" key="1">
    <source>
        <dbReference type="ARBA" id="ARBA00002738"/>
    </source>
</evidence>
<reference evidence="11" key="1">
    <citation type="journal article" date="2014" name="Proc. Natl. Acad. Sci. U.S.A.">
        <title>Extensive sampling of basidiomycete genomes demonstrates inadequacy of the white-rot/brown-rot paradigm for wood decay fungi.</title>
        <authorList>
            <person name="Riley R."/>
            <person name="Salamov A.A."/>
            <person name="Brown D.W."/>
            <person name="Nagy L.G."/>
            <person name="Floudas D."/>
            <person name="Held B.W."/>
            <person name="Levasseur A."/>
            <person name="Lombard V."/>
            <person name="Morin E."/>
            <person name="Otillar R."/>
            <person name="Lindquist E.A."/>
            <person name="Sun H."/>
            <person name="LaButti K.M."/>
            <person name="Schmutz J."/>
            <person name="Jabbour D."/>
            <person name="Luo H."/>
            <person name="Baker S.E."/>
            <person name="Pisabarro A.G."/>
            <person name="Walton J.D."/>
            <person name="Blanchette R.A."/>
            <person name="Henrissat B."/>
            <person name="Martin F."/>
            <person name="Cullen D."/>
            <person name="Hibbett D.S."/>
            <person name="Grigoriev I.V."/>
        </authorList>
    </citation>
    <scope>NUCLEOTIDE SEQUENCE [LARGE SCALE GENOMIC DNA]</scope>
    <source>
        <strain evidence="11">CBS 339.88</strain>
    </source>
</reference>
<proteinExistence type="inferred from homology"/>
<evidence type="ECO:0000256" key="6">
    <source>
        <dbReference type="ARBA" id="ARBA00022490"/>
    </source>
</evidence>
<name>A0A067SV12_GALM3</name>
<evidence type="ECO:0000256" key="7">
    <source>
        <dbReference type="ARBA" id="ARBA00023242"/>
    </source>
</evidence>
<organism evidence="10 11">
    <name type="scientific">Galerina marginata (strain CBS 339.88)</name>
    <dbReference type="NCBI Taxonomy" id="685588"/>
    <lineage>
        <taxon>Eukaryota</taxon>
        <taxon>Fungi</taxon>
        <taxon>Dikarya</taxon>
        <taxon>Basidiomycota</taxon>
        <taxon>Agaricomycotina</taxon>
        <taxon>Agaricomycetes</taxon>
        <taxon>Agaricomycetidae</taxon>
        <taxon>Agaricales</taxon>
        <taxon>Agaricineae</taxon>
        <taxon>Strophariaceae</taxon>
        <taxon>Galerina</taxon>
    </lineage>
</organism>
<gene>
    <name evidence="10" type="ORF">GALMADRAFT_1349818</name>
</gene>
<dbReference type="InterPro" id="IPR028094">
    <property type="entry name" value="RTC4_C"/>
</dbReference>
<evidence type="ECO:0000256" key="2">
    <source>
        <dbReference type="ARBA" id="ARBA00004123"/>
    </source>
</evidence>
<dbReference type="Pfam" id="PF14474">
    <property type="entry name" value="RTC4"/>
    <property type="match status" value="2"/>
</dbReference>
<accession>A0A067SV12</accession>
<feature type="region of interest" description="Disordered" evidence="8">
    <location>
        <begin position="95"/>
        <end position="115"/>
    </location>
</feature>
<evidence type="ECO:0000256" key="8">
    <source>
        <dbReference type="SAM" id="MobiDB-lite"/>
    </source>
</evidence>
<dbReference type="InterPro" id="IPR039024">
    <property type="entry name" value="RTC4"/>
</dbReference>
<comment type="subcellular location">
    <subcellularLocation>
        <location evidence="3">Cytoplasm</location>
    </subcellularLocation>
    <subcellularLocation>
        <location evidence="2">Nucleus</location>
    </subcellularLocation>
</comment>
<keyword evidence="11" id="KW-1185">Reference proteome</keyword>
<dbReference type="PANTHER" id="PTHR41391">
    <property type="entry name" value="RESTRICTION OF TELOMERE CAPPING PROTEIN 4"/>
    <property type="match status" value="1"/>
</dbReference>
<evidence type="ECO:0000256" key="4">
    <source>
        <dbReference type="ARBA" id="ARBA00009461"/>
    </source>
</evidence>
<evidence type="ECO:0000259" key="9">
    <source>
        <dbReference type="SMART" id="SM01312"/>
    </source>
</evidence>
<dbReference type="PANTHER" id="PTHR41391:SF1">
    <property type="entry name" value="RESTRICTION OF TELOMERE CAPPING PROTEIN 4"/>
    <property type="match status" value="1"/>
</dbReference>
<sequence>MHGNFPPPDSRLTMADPPDPVIQLVQVCSVPTCRQPMGPLKVYKGQGDPTRQHLRGSVVQLCSIWSCSWTYFHTHPFKFCDAEALVQRLTGSNVVQRQPPSFRPPSPNPPVAASQNQHNRIDCTNQACTTKNGSRTQGSKNCVERKCRNCCIQAYLQSEHDGISREKCASTHPTNPGPWNSSTSAWDFSVNTIFNTSYSTEEFTPQAIIDAFATVISSSSYDNFHFCTSSSSWNGRKRDVEITENSNTGDGRGKAPSCLLVVYFKNGEPPLKLQYHVQTFPNLRLSGVSELVNGAKLTPESRIDYYNGEPWTMITINTVIQVERDQREIQLQPSRRPATNKQSAQLLVSPPAKVPCLGPILPTGVKLTQQSDASPLSLSRDKLQIKDHDADIQSDHFGSSSRDLNPRLTNINARDIASLRKPKKAVTKKLWPVDYYVFEYAEGTRKLEAFVRNKKTEKDSFTLAFSGIDYKKTTDADPRLKDKFIAYGKTEKGLFKHFYQEYESAQNLTLTHNSQHSPTPSSPTANTTIQGNEATKTNFVGPAHAPLVENPITSNKETLRWLSDDSALDDAVLISSDNLCPFCDQQMEGFRSPRLDSMLTSLWIVSSSMPNHSNVNHRVGAPAIQVSRLCHQHHLESKHFPQALREKWPFKVDLTAVYDRIKSFEEELLGILEEPNESAFFTQATSPVVGPSPQWDPNAVQSAGYYGDEGYQLILVSLRSLFPPDLVDLEQLAPLSYMEVIRKVLLPEAAILLIHQDLRVPVPVATQTLHESQDFGSIMHPCDSESPAFIDLLKKTYDSSTYPNMREHYRRWVRAESTMDFCELVDDKENIISNPTQLCAKVNDSIIDPLLRTTVLPEQFPNLPSPPLNLNFSDPSETAIPELLLHDAEEDKDPSHLCPFCDEKLPENPSETLTRLREFLETRTWPDPMPDNRLHRSAPSFETYIHFCTRHQFESKHLPLAKSAGWPMDVDFAKVFDQVCHEYPSLVSLLEIENNKANEFLTAAKEHYEQGPSRLQGVFGQFERSTKLGAGYYGEAGYQLVLVAIRHLFPRSSIDATNIHPLTYDVFTREVLALEAVIRLIQVDLKIGRKEALQVFNDSHSFGNNMHDSSSPEIEHQVQNAVMRAQKSAQIDASVHRSWAASGSGLSIFDWVQEQKQRAVEVKVKQEEKEVEFPGYMQDAHSSLRFKGSGLDTNPIDLTME</sequence>
<dbReference type="HOGENOM" id="CLU_270744_0_0_1"/>
<dbReference type="GO" id="GO:0005737">
    <property type="term" value="C:cytoplasm"/>
    <property type="evidence" value="ECO:0007669"/>
    <property type="project" value="UniProtKB-SubCell"/>
</dbReference>
<dbReference type="Proteomes" id="UP000027222">
    <property type="component" value="Unassembled WGS sequence"/>
</dbReference>
<comment type="function">
    <text evidence="1">May be involved in a process influencing telomere capping.</text>
</comment>
<comment type="similarity">
    <text evidence="4">Belongs to the RTC4 family.</text>
</comment>
<dbReference type="STRING" id="685588.A0A067SV12"/>
<dbReference type="EMBL" id="KL142396">
    <property type="protein sequence ID" value="KDR70608.1"/>
    <property type="molecule type" value="Genomic_DNA"/>
</dbReference>
<dbReference type="OrthoDB" id="3065100at2759"/>
<evidence type="ECO:0000256" key="3">
    <source>
        <dbReference type="ARBA" id="ARBA00004496"/>
    </source>
</evidence>
<keyword evidence="7" id="KW-0539">Nucleus</keyword>
<evidence type="ECO:0000256" key="5">
    <source>
        <dbReference type="ARBA" id="ARBA00015162"/>
    </source>
</evidence>
<evidence type="ECO:0000313" key="10">
    <source>
        <dbReference type="EMBL" id="KDR70608.1"/>
    </source>
</evidence>
<dbReference type="AlphaFoldDB" id="A0A067SV12"/>
<protein>
    <recommendedName>
        <fullName evidence="5">Restriction of telomere capping protein 4</fullName>
    </recommendedName>
</protein>
<evidence type="ECO:0000313" key="11">
    <source>
        <dbReference type="Proteomes" id="UP000027222"/>
    </source>
</evidence>
<dbReference type="SMART" id="SM01312">
    <property type="entry name" value="RTC4"/>
    <property type="match status" value="2"/>
</dbReference>
<feature type="domain" description="Restriction of telomere capping protein 4 C-terminal" evidence="9">
    <location>
        <begin position="989"/>
        <end position="1109"/>
    </location>
</feature>
<feature type="compositionally biased region" description="Pro residues" evidence="8">
    <location>
        <begin position="101"/>
        <end position="110"/>
    </location>
</feature>